<sequence>MHKPLSLISLLSLLFYLNYVLAIPIDNGVEGEPEIECGAATLTVNFNTRNNFEGHVYVKGLYDHEECRSDSSGRQVAGIELPLDSCNVERSRSLNPRGVFVTAVVVITFHPKFITKIDRAYRIQCFYMEADKTVSTQIEVSEMTTAFQTQVVPMPVCRYEILEGGPSGTPVRYAMIGDQVYHKWTCDSETTDTFCALVHSCIVDDGKGDTVQILNEDGCALDKYLLNNLEYPTDLMAGQEAHVYKYADRSELYYQCQISITIKEPNSECPRPQCSEPQGFGAVKSASAPAPEASPLSPRLLRKRSVNYDNTLDVSVGFSAIDISEEDSNLSAKRLLPATTGRSISPLHYQSNGTICITSHDILLITLYEKLVL</sequence>
<keyword evidence="3" id="KW-1003">Cell membrane</keyword>
<evidence type="ECO:0000256" key="5">
    <source>
        <dbReference type="ARBA" id="ARBA00022729"/>
    </source>
</evidence>
<dbReference type="Proteomes" id="UP000278627">
    <property type="component" value="Unassembled WGS sequence"/>
</dbReference>
<dbReference type="WBParaSite" id="BPAG_0000165401-mRNA-1">
    <property type="protein sequence ID" value="BPAG_0000165401-mRNA-1"/>
    <property type="gene ID" value="BPAG_0000165401"/>
</dbReference>
<keyword evidence="4" id="KW-0812">Transmembrane</keyword>
<dbReference type="InterPro" id="IPR056953">
    <property type="entry name" value="CUT_N"/>
</dbReference>
<dbReference type="EMBL" id="UZAD01000143">
    <property type="protein sequence ID" value="VDN82821.1"/>
    <property type="molecule type" value="Genomic_DNA"/>
</dbReference>
<dbReference type="InterPro" id="IPR057475">
    <property type="entry name" value="CUT_C"/>
</dbReference>
<evidence type="ECO:0000256" key="6">
    <source>
        <dbReference type="ARBA" id="ARBA00022989"/>
    </source>
</evidence>
<dbReference type="GO" id="GO:0005886">
    <property type="term" value="C:plasma membrane"/>
    <property type="evidence" value="ECO:0007669"/>
    <property type="project" value="UniProtKB-SubCell"/>
</dbReference>
<feature type="domain" description="ZP" evidence="9">
    <location>
        <begin position="36"/>
        <end position="281"/>
    </location>
</feature>
<dbReference type="InterPro" id="IPR051962">
    <property type="entry name" value="Cuticlin"/>
</dbReference>
<protein>
    <submittedName>
        <fullName evidence="12">ZP domain-containing protein</fullName>
    </submittedName>
</protein>
<evidence type="ECO:0000313" key="11">
    <source>
        <dbReference type="Proteomes" id="UP000278627"/>
    </source>
</evidence>
<evidence type="ECO:0000256" key="1">
    <source>
        <dbReference type="ARBA" id="ARBA00004251"/>
    </source>
</evidence>
<evidence type="ECO:0000256" key="3">
    <source>
        <dbReference type="ARBA" id="ARBA00022475"/>
    </source>
</evidence>
<dbReference type="STRING" id="6280.A0A0N4T0K6"/>
<evidence type="ECO:0000256" key="8">
    <source>
        <dbReference type="SAM" id="SignalP"/>
    </source>
</evidence>
<proteinExistence type="predicted"/>
<dbReference type="Pfam" id="PF25057">
    <property type="entry name" value="CUT_N"/>
    <property type="match status" value="1"/>
</dbReference>
<evidence type="ECO:0000259" key="9">
    <source>
        <dbReference type="PROSITE" id="PS51034"/>
    </source>
</evidence>
<dbReference type="GO" id="GO:0042302">
    <property type="term" value="F:structural constituent of cuticle"/>
    <property type="evidence" value="ECO:0007669"/>
    <property type="project" value="UniProtKB-KW"/>
</dbReference>
<dbReference type="PROSITE" id="PS51034">
    <property type="entry name" value="ZP_2"/>
    <property type="match status" value="1"/>
</dbReference>
<evidence type="ECO:0000256" key="2">
    <source>
        <dbReference type="ARBA" id="ARBA00022460"/>
    </source>
</evidence>
<evidence type="ECO:0000313" key="10">
    <source>
        <dbReference type="EMBL" id="VDN82821.1"/>
    </source>
</evidence>
<reference evidence="12" key="1">
    <citation type="submission" date="2016-04" db="UniProtKB">
        <authorList>
            <consortium name="WormBaseParasite"/>
        </authorList>
    </citation>
    <scope>IDENTIFICATION</scope>
</reference>
<gene>
    <name evidence="10" type="ORF">BPAG_LOCUS1635</name>
</gene>
<keyword evidence="11" id="KW-1185">Reference proteome</keyword>
<evidence type="ECO:0000256" key="4">
    <source>
        <dbReference type="ARBA" id="ARBA00022692"/>
    </source>
</evidence>
<dbReference type="PANTHER" id="PTHR22907:SF51">
    <property type="entry name" value="CUTICLIN-1"/>
    <property type="match status" value="1"/>
</dbReference>
<keyword evidence="7" id="KW-0472">Membrane</keyword>
<evidence type="ECO:0000256" key="7">
    <source>
        <dbReference type="ARBA" id="ARBA00023136"/>
    </source>
</evidence>
<feature type="signal peptide" evidence="8">
    <location>
        <begin position="1"/>
        <end position="22"/>
    </location>
</feature>
<keyword evidence="6" id="KW-1133">Transmembrane helix</keyword>
<dbReference type="SMART" id="SM00241">
    <property type="entry name" value="ZP"/>
    <property type="match status" value="1"/>
</dbReference>
<reference evidence="10 11" key="2">
    <citation type="submission" date="2018-11" db="EMBL/GenBank/DDBJ databases">
        <authorList>
            <consortium name="Pathogen Informatics"/>
        </authorList>
    </citation>
    <scope>NUCLEOTIDE SEQUENCE [LARGE SCALE GENOMIC DNA]</scope>
</reference>
<dbReference type="AlphaFoldDB" id="A0A0N4T0K6"/>
<dbReference type="InterPro" id="IPR001507">
    <property type="entry name" value="ZP_dom"/>
</dbReference>
<evidence type="ECO:0000313" key="12">
    <source>
        <dbReference type="WBParaSite" id="BPAG_0000165401-mRNA-1"/>
    </source>
</evidence>
<keyword evidence="2" id="KW-0193">Cuticle</keyword>
<dbReference type="PANTHER" id="PTHR22907">
    <property type="entry name" value="GH04558P"/>
    <property type="match status" value="1"/>
</dbReference>
<comment type="subcellular location">
    <subcellularLocation>
        <location evidence="1">Cell membrane</location>
        <topology evidence="1">Single-pass type I membrane protein</topology>
    </subcellularLocation>
</comment>
<feature type="chain" id="PRO_5043121672" evidence="8">
    <location>
        <begin position="23"/>
        <end position="373"/>
    </location>
</feature>
<organism evidence="12">
    <name type="scientific">Brugia pahangi</name>
    <name type="common">Filarial nematode worm</name>
    <dbReference type="NCBI Taxonomy" id="6280"/>
    <lineage>
        <taxon>Eukaryota</taxon>
        <taxon>Metazoa</taxon>
        <taxon>Ecdysozoa</taxon>
        <taxon>Nematoda</taxon>
        <taxon>Chromadorea</taxon>
        <taxon>Rhabditida</taxon>
        <taxon>Spirurina</taxon>
        <taxon>Spiruromorpha</taxon>
        <taxon>Filarioidea</taxon>
        <taxon>Onchocercidae</taxon>
        <taxon>Brugia</taxon>
    </lineage>
</organism>
<dbReference type="Pfam" id="PF25301">
    <property type="entry name" value="CUT_C"/>
    <property type="match status" value="1"/>
</dbReference>
<keyword evidence="5 8" id="KW-0732">Signal</keyword>
<accession>A0A0N4T0K6</accession>
<name>A0A0N4T0K6_BRUPA</name>